<gene>
    <name evidence="2" type="ORF">XBW1_3418</name>
</gene>
<dbReference type="EMBL" id="FO818637">
    <property type="protein sequence ID" value="CDM90776.1"/>
    <property type="molecule type" value="Genomic_DNA"/>
</dbReference>
<proteinExistence type="predicted"/>
<sequence length="75" mass="8232">MICPAICLICSAFLPKTLLELVISEWLKALGLTISQMALSRLMITAMYLVGLMEGLFSAFEPANLMMMGASWDCI</sequence>
<feature type="transmembrane region" description="Helical" evidence="1">
    <location>
        <begin position="43"/>
        <end position="60"/>
    </location>
</feature>
<protein>
    <submittedName>
        <fullName evidence="2">Uncharacterized protein</fullName>
    </submittedName>
</protein>
<evidence type="ECO:0000313" key="2">
    <source>
        <dbReference type="EMBL" id="CDM90776.1"/>
    </source>
</evidence>
<dbReference type="Proteomes" id="UP000032930">
    <property type="component" value="Chromosome"/>
</dbReference>
<evidence type="ECO:0000313" key="3">
    <source>
        <dbReference type="Proteomes" id="UP000032930"/>
    </source>
</evidence>
<evidence type="ECO:0000256" key="1">
    <source>
        <dbReference type="SAM" id="Phobius"/>
    </source>
</evidence>
<keyword evidence="1" id="KW-1133">Transmembrane helix</keyword>
<keyword evidence="1" id="KW-0472">Membrane</keyword>
<dbReference type="AlphaFoldDB" id="A0A0B6XCA5"/>
<accession>A0A0B6XCA5</accession>
<reference evidence="2 3" key="1">
    <citation type="submission" date="2014-02" db="EMBL/GenBank/DDBJ databases">
        <authorList>
            <person name="Genoscope - CEA"/>
        </authorList>
    </citation>
    <scope>NUCLEOTIDE SEQUENCE [LARGE SCALE GENOMIC DNA]</scope>
    <source>
        <strain evidence="2 3">CS03</strain>
    </source>
</reference>
<organism evidence="2 3">
    <name type="scientific">Xenorhabdus bovienii</name>
    <name type="common">Xenorhabdus nematophila subsp. bovienii</name>
    <dbReference type="NCBI Taxonomy" id="40576"/>
    <lineage>
        <taxon>Bacteria</taxon>
        <taxon>Pseudomonadati</taxon>
        <taxon>Pseudomonadota</taxon>
        <taxon>Gammaproteobacteria</taxon>
        <taxon>Enterobacterales</taxon>
        <taxon>Morganellaceae</taxon>
        <taxon>Xenorhabdus</taxon>
    </lineage>
</organism>
<dbReference type="KEGG" id="xbv:XBW1_3418"/>
<name>A0A0B6XCA5_XENBV</name>
<keyword evidence="1" id="KW-0812">Transmembrane</keyword>